<organism evidence="6 7">
    <name type="scientific">Tindallia californiensis</name>
    <dbReference type="NCBI Taxonomy" id="159292"/>
    <lineage>
        <taxon>Bacteria</taxon>
        <taxon>Bacillati</taxon>
        <taxon>Bacillota</taxon>
        <taxon>Clostridia</taxon>
        <taxon>Peptostreptococcales</taxon>
        <taxon>Tindalliaceae</taxon>
        <taxon>Tindallia</taxon>
    </lineage>
</organism>
<accession>A0A1H3LB17</accession>
<keyword evidence="3 5" id="KW-0663">Pyridoxal phosphate</keyword>
<evidence type="ECO:0000256" key="3">
    <source>
        <dbReference type="ARBA" id="ARBA00022898"/>
    </source>
</evidence>
<dbReference type="InterPro" id="IPR018300">
    <property type="entry name" value="Aminotrans_IV_CS"/>
</dbReference>
<dbReference type="AlphaFoldDB" id="A0A1H3LB17"/>
<keyword evidence="7" id="KW-1185">Reference proteome</keyword>
<dbReference type="PROSITE" id="PS00770">
    <property type="entry name" value="AA_TRANSFER_CLASS_4"/>
    <property type="match status" value="1"/>
</dbReference>
<dbReference type="STRING" id="159292.SAMN05192546_103125"/>
<proteinExistence type="inferred from homology"/>
<evidence type="ECO:0000313" key="7">
    <source>
        <dbReference type="Proteomes" id="UP000199230"/>
    </source>
</evidence>
<dbReference type="InterPro" id="IPR050571">
    <property type="entry name" value="Class-IV_PLP-Dep_Aminotrnsfr"/>
</dbReference>
<dbReference type="Pfam" id="PF01063">
    <property type="entry name" value="Aminotran_4"/>
    <property type="match status" value="1"/>
</dbReference>
<dbReference type="SUPFAM" id="SSF56752">
    <property type="entry name" value="D-aminoacid aminotransferase-like PLP-dependent enzymes"/>
    <property type="match status" value="1"/>
</dbReference>
<dbReference type="InterPro" id="IPR043132">
    <property type="entry name" value="BCAT-like_C"/>
</dbReference>
<dbReference type="PANTHER" id="PTHR42743">
    <property type="entry name" value="AMINO-ACID AMINOTRANSFERASE"/>
    <property type="match status" value="1"/>
</dbReference>
<evidence type="ECO:0000256" key="1">
    <source>
        <dbReference type="ARBA" id="ARBA00001933"/>
    </source>
</evidence>
<evidence type="ECO:0000256" key="4">
    <source>
        <dbReference type="RuleBase" id="RU004106"/>
    </source>
</evidence>
<dbReference type="PANTHER" id="PTHR42743:SF11">
    <property type="entry name" value="AMINODEOXYCHORISMATE LYASE"/>
    <property type="match status" value="1"/>
</dbReference>
<name>A0A1H3LB17_9FIRM</name>
<keyword evidence="6" id="KW-0032">Aminotransferase</keyword>
<reference evidence="6 7" key="1">
    <citation type="submission" date="2016-10" db="EMBL/GenBank/DDBJ databases">
        <authorList>
            <person name="de Groot N.N."/>
        </authorList>
    </citation>
    <scope>NUCLEOTIDE SEQUENCE [LARGE SCALE GENOMIC DNA]</scope>
    <source>
        <strain evidence="6 7">APO</strain>
    </source>
</reference>
<dbReference type="CDD" id="cd00449">
    <property type="entry name" value="PLPDE_IV"/>
    <property type="match status" value="1"/>
</dbReference>
<dbReference type="EMBL" id="FNPV01000003">
    <property type="protein sequence ID" value="SDY61134.1"/>
    <property type="molecule type" value="Genomic_DNA"/>
</dbReference>
<dbReference type="InterPro" id="IPR043131">
    <property type="entry name" value="BCAT-like_N"/>
</dbReference>
<dbReference type="Proteomes" id="UP000199230">
    <property type="component" value="Unassembled WGS sequence"/>
</dbReference>
<comment type="similarity">
    <text evidence="2 4">Belongs to the class-IV pyridoxal-phosphate-dependent aminotransferase family.</text>
</comment>
<dbReference type="GO" id="GO:0005829">
    <property type="term" value="C:cytosol"/>
    <property type="evidence" value="ECO:0007669"/>
    <property type="project" value="TreeGrafter"/>
</dbReference>
<evidence type="ECO:0000313" key="6">
    <source>
        <dbReference type="EMBL" id="SDY61134.1"/>
    </source>
</evidence>
<dbReference type="Gene3D" id="3.30.470.10">
    <property type="match status" value="1"/>
</dbReference>
<dbReference type="GO" id="GO:0008483">
    <property type="term" value="F:transaminase activity"/>
    <property type="evidence" value="ECO:0007669"/>
    <property type="project" value="UniProtKB-KW"/>
</dbReference>
<sequence>MQREIEKDFFLRNGFAYSTDQFDPEKVIITPSVYEVIRVINGVPLFWEAHLDRMQQSLSLLGYDISFEPAKIHDQLHKLIQKNHVSDHNIKVLMNHLDEKPLTLYLFFITSYYPSKRQLEQGVPVIRIAAERENPKAKVIATKFREPIQKAIQAAGAYEALLINGADEITEGSRSNFFVVKNGQFYTSPSQKVLEGVTRKTVLSLLGRLGYSCTEKPITRKLMESADGLFLTGTSPGVLPISQVDQQAFPSAHVKEIQEIQGLYQHFVKTYIAINQPSATLP</sequence>
<keyword evidence="6" id="KW-0808">Transferase</keyword>
<dbReference type="InterPro" id="IPR036038">
    <property type="entry name" value="Aminotransferase-like"/>
</dbReference>
<dbReference type="GO" id="GO:0046394">
    <property type="term" value="P:carboxylic acid biosynthetic process"/>
    <property type="evidence" value="ECO:0007669"/>
    <property type="project" value="UniProtKB-ARBA"/>
</dbReference>
<evidence type="ECO:0000256" key="2">
    <source>
        <dbReference type="ARBA" id="ARBA00009320"/>
    </source>
</evidence>
<dbReference type="InterPro" id="IPR001544">
    <property type="entry name" value="Aminotrans_IV"/>
</dbReference>
<protein>
    <submittedName>
        <fullName evidence="6">Branched-chain amino acid aminotransferase</fullName>
    </submittedName>
</protein>
<gene>
    <name evidence="6" type="ORF">SAMN05192546_103125</name>
</gene>
<comment type="cofactor">
    <cofactor evidence="1 5">
        <name>pyridoxal 5'-phosphate</name>
        <dbReference type="ChEBI" id="CHEBI:597326"/>
    </cofactor>
</comment>
<dbReference type="RefSeq" id="WP_176968262.1">
    <property type="nucleotide sequence ID" value="NZ_FNPV01000003.1"/>
</dbReference>
<evidence type="ECO:0000256" key="5">
    <source>
        <dbReference type="RuleBase" id="RU004516"/>
    </source>
</evidence>
<dbReference type="Gene3D" id="3.20.10.10">
    <property type="entry name" value="D-amino Acid Aminotransferase, subunit A, domain 2"/>
    <property type="match status" value="1"/>
</dbReference>